<dbReference type="EMBL" id="SJSM01000013">
    <property type="protein sequence ID" value="TCC92768.1"/>
    <property type="molecule type" value="Genomic_DNA"/>
</dbReference>
<gene>
    <name evidence="3" type="ORF">EZ444_18720</name>
</gene>
<dbReference type="GO" id="GO:0016020">
    <property type="term" value="C:membrane"/>
    <property type="evidence" value="ECO:0007669"/>
    <property type="project" value="InterPro"/>
</dbReference>
<evidence type="ECO:0000313" key="3">
    <source>
        <dbReference type="EMBL" id="TCC92768.1"/>
    </source>
</evidence>
<keyword evidence="1" id="KW-0472">Membrane</keyword>
<dbReference type="PANTHER" id="PTHR34220:SF7">
    <property type="entry name" value="SENSOR HISTIDINE KINASE YPDA"/>
    <property type="match status" value="1"/>
</dbReference>
<feature type="transmembrane region" description="Helical" evidence="1">
    <location>
        <begin position="77"/>
        <end position="99"/>
    </location>
</feature>
<sequence length="362" mass="42106">MKKHLQDILFIIKKNQIHFVAWSLFIFYEVVVTGILRGYFATFSNYAVFYILNICLFYFHAHVVMPATKTESSKTSWLLPVLVLIEIVIYVPLTIYIVAFLHKFAGLTVYTPVELNSTSIANGVWRTSYFLLFSSGYYYLTNYLKERKTAQQVEKERLLMIIEHQNVQAELVKSQHAHLKAQINPHFLFNTLSFIYSNTRKVVPEAADAIMSLSEMMRYAIQEDADRNFTPLTNEIEQVENLIRLHKIKSENGLNIFLDYDDNLKDVEIIPLILITLVENMFKHGDLLQYEHPARVSISCDGRTIVVQTSNLINTKTTSTSHHIGLENIRKRLRMVYESMASLETEKDINNYFNVMLRIELN</sequence>
<dbReference type="InterPro" id="IPR036890">
    <property type="entry name" value="HATPase_C_sf"/>
</dbReference>
<name>A0A4R0MZF6_9SPHI</name>
<keyword evidence="1" id="KW-0812">Transmembrane</keyword>
<keyword evidence="4" id="KW-1185">Reference proteome</keyword>
<feature type="domain" description="Signal transduction histidine kinase internal region" evidence="2">
    <location>
        <begin position="175"/>
        <end position="252"/>
    </location>
</feature>
<keyword evidence="1" id="KW-1133">Transmembrane helix</keyword>
<proteinExistence type="predicted"/>
<dbReference type="OrthoDB" id="9792992at2"/>
<protein>
    <recommendedName>
        <fullName evidence="2">Signal transduction histidine kinase internal region domain-containing protein</fullName>
    </recommendedName>
</protein>
<dbReference type="PANTHER" id="PTHR34220">
    <property type="entry name" value="SENSOR HISTIDINE KINASE YPDA"/>
    <property type="match status" value="1"/>
</dbReference>
<dbReference type="Pfam" id="PF06580">
    <property type="entry name" value="His_kinase"/>
    <property type="match status" value="1"/>
</dbReference>
<accession>A0A4R0MZF6</accession>
<dbReference type="GO" id="GO:0000155">
    <property type="term" value="F:phosphorelay sensor kinase activity"/>
    <property type="evidence" value="ECO:0007669"/>
    <property type="project" value="InterPro"/>
</dbReference>
<dbReference type="InterPro" id="IPR050640">
    <property type="entry name" value="Bact_2-comp_sensor_kinase"/>
</dbReference>
<dbReference type="Gene3D" id="3.30.565.10">
    <property type="entry name" value="Histidine kinase-like ATPase, C-terminal domain"/>
    <property type="match status" value="1"/>
</dbReference>
<evidence type="ECO:0000259" key="2">
    <source>
        <dbReference type="Pfam" id="PF06580"/>
    </source>
</evidence>
<dbReference type="InterPro" id="IPR010559">
    <property type="entry name" value="Sig_transdc_His_kin_internal"/>
</dbReference>
<dbReference type="AlphaFoldDB" id="A0A4R0MZF6"/>
<feature type="transmembrane region" description="Helical" evidence="1">
    <location>
        <begin position="46"/>
        <end position="65"/>
    </location>
</feature>
<dbReference type="RefSeq" id="WP_131610671.1">
    <property type="nucleotide sequence ID" value="NZ_SJSM01000013.1"/>
</dbReference>
<reference evidence="3 4" key="1">
    <citation type="submission" date="2019-02" db="EMBL/GenBank/DDBJ databases">
        <title>Pedobacter sp. RP-3-8 sp. nov., isolated from Arctic soil.</title>
        <authorList>
            <person name="Dahal R.H."/>
        </authorList>
    </citation>
    <scope>NUCLEOTIDE SEQUENCE [LARGE SCALE GENOMIC DNA]</scope>
    <source>
        <strain evidence="3 4">RP-3-8</strain>
    </source>
</reference>
<evidence type="ECO:0000256" key="1">
    <source>
        <dbReference type="SAM" id="Phobius"/>
    </source>
</evidence>
<organism evidence="3 4">
    <name type="scientific">Pedobacter hiemivivus</name>
    <dbReference type="NCBI Taxonomy" id="2530454"/>
    <lineage>
        <taxon>Bacteria</taxon>
        <taxon>Pseudomonadati</taxon>
        <taxon>Bacteroidota</taxon>
        <taxon>Sphingobacteriia</taxon>
        <taxon>Sphingobacteriales</taxon>
        <taxon>Sphingobacteriaceae</taxon>
        <taxon>Pedobacter</taxon>
    </lineage>
</organism>
<comment type="caution">
    <text evidence="3">The sequence shown here is derived from an EMBL/GenBank/DDBJ whole genome shotgun (WGS) entry which is preliminary data.</text>
</comment>
<feature type="transmembrane region" description="Helical" evidence="1">
    <location>
        <begin position="20"/>
        <end position="40"/>
    </location>
</feature>
<evidence type="ECO:0000313" key="4">
    <source>
        <dbReference type="Proteomes" id="UP000291117"/>
    </source>
</evidence>
<dbReference type="Proteomes" id="UP000291117">
    <property type="component" value="Unassembled WGS sequence"/>
</dbReference>